<sequence>MSGEEPGPADPGRLVHTCFDSVVGTALSIELLLEPMACGMPFVVNRMGASCITPIRIAGSRAGTSPNSCPQSLKISTKITAGRVDGSRLQRDYRDYSSYGVLIEQSEQNFACSCTTRDSPR</sequence>
<accession>A0ABU9YCA3</accession>
<dbReference type="EMBL" id="JBDIME010000044">
    <property type="protein sequence ID" value="MEN2793337.1"/>
    <property type="molecule type" value="Genomic_DNA"/>
</dbReference>
<keyword evidence="2" id="KW-1185">Reference proteome</keyword>
<name>A0ABU9YCA3_9SPHN</name>
<comment type="caution">
    <text evidence="1">The sequence shown here is derived from an EMBL/GenBank/DDBJ whole genome shotgun (WGS) entry which is preliminary data.</text>
</comment>
<protein>
    <submittedName>
        <fullName evidence="1">Uncharacterized protein</fullName>
    </submittedName>
</protein>
<dbReference type="Proteomes" id="UP001419910">
    <property type="component" value="Unassembled WGS sequence"/>
</dbReference>
<gene>
    <name evidence="1" type="ORF">ABC974_27200</name>
</gene>
<evidence type="ECO:0000313" key="2">
    <source>
        <dbReference type="Proteomes" id="UP001419910"/>
    </source>
</evidence>
<dbReference type="RefSeq" id="WP_343888713.1">
    <property type="nucleotide sequence ID" value="NZ_BAAAEH010000011.1"/>
</dbReference>
<evidence type="ECO:0000313" key="1">
    <source>
        <dbReference type="EMBL" id="MEN2793337.1"/>
    </source>
</evidence>
<reference evidence="1 2" key="1">
    <citation type="submission" date="2024-05" db="EMBL/GenBank/DDBJ databases">
        <authorList>
            <person name="Liu Q."/>
            <person name="Xin Y.-H."/>
        </authorList>
    </citation>
    <scope>NUCLEOTIDE SEQUENCE [LARGE SCALE GENOMIC DNA]</scope>
    <source>
        <strain evidence="1 2">CGMCC 1.10181</strain>
    </source>
</reference>
<proteinExistence type="predicted"/>
<organism evidence="1 2">
    <name type="scientific">Sphingomonas oligophenolica</name>
    <dbReference type="NCBI Taxonomy" id="301154"/>
    <lineage>
        <taxon>Bacteria</taxon>
        <taxon>Pseudomonadati</taxon>
        <taxon>Pseudomonadota</taxon>
        <taxon>Alphaproteobacteria</taxon>
        <taxon>Sphingomonadales</taxon>
        <taxon>Sphingomonadaceae</taxon>
        <taxon>Sphingomonas</taxon>
    </lineage>
</organism>